<feature type="region of interest" description="Disordered" evidence="1">
    <location>
        <begin position="15"/>
        <end position="39"/>
    </location>
</feature>
<accession>A0A8T3AG37</accession>
<dbReference type="Proteomes" id="UP000829196">
    <property type="component" value="Unassembled WGS sequence"/>
</dbReference>
<keyword evidence="3" id="KW-1185">Reference proteome</keyword>
<dbReference type="AlphaFoldDB" id="A0A8T3AG37"/>
<feature type="compositionally biased region" description="Basic and acidic residues" evidence="1">
    <location>
        <begin position="348"/>
        <end position="357"/>
    </location>
</feature>
<dbReference type="EMBL" id="JAGYWB010000017">
    <property type="protein sequence ID" value="KAI0495110.1"/>
    <property type="molecule type" value="Genomic_DNA"/>
</dbReference>
<organism evidence="2 3">
    <name type="scientific">Dendrobium nobile</name>
    <name type="common">Orchid</name>
    <dbReference type="NCBI Taxonomy" id="94219"/>
    <lineage>
        <taxon>Eukaryota</taxon>
        <taxon>Viridiplantae</taxon>
        <taxon>Streptophyta</taxon>
        <taxon>Embryophyta</taxon>
        <taxon>Tracheophyta</taxon>
        <taxon>Spermatophyta</taxon>
        <taxon>Magnoliopsida</taxon>
        <taxon>Liliopsida</taxon>
        <taxon>Asparagales</taxon>
        <taxon>Orchidaceae</taxon>
        <taxon>Epidendroideae</taxon>
        <taxon>Malaxideae</taxon>
        <taxon>Dendrobiinae</taxon>
        <taxon>Dendrobium</taxon>
    </lineage>
</organism>
<name>A0A8T3AG37_DENNO</name>
<evidence type="ECO:0000256" key="1">
    <source>
        <dbReference type="SAM" id="MobiDB-lite"/>
    </source>
</evidence>
<sequence length="366" mass="40663">MDESWDIPMGLIIPRRRSTEDSRRSPWAGGEGLDPNDFRDVFGGPPRTVLLRRFSGEFSLEGGRRPESIYDEIFRSSERGMSVAGGERRLPGFRIPPAAEGRVKTKVGFYDDIFGSDGWNRKLKSQSMEKSKPSELSPTTHCLGDDAMFSTFAAKLRPITIPTRRHNSPPSTFSTVETSDDQYGAINHPCVPSRSCFIASTSMLPQHTHANFSYSFSPPDTINLEPSISQNQKNRASDGFFESSDIGSPSSVISSVFLETMGAFGFKAYVQHPSCEREVEKMVMEVEERNIAESPFVIEIDSHGTTEANEISAAAVDEAIAWAKEKFFSHVSTEAKSTENAQPAQKQMELEEKRGQDNQENNAKVN</sequence>
<protein>
    <submittedName>
        <fullName evidence="2">Uncharacterized protein</fullName>
    </submittedName>
</protein>
<evidence type="ECO:0000313" key="2">
    <source>
        <dbReference type="EMBL" id="KAI0495110.1"/>
    </source>
</evidence>
<proteinExistence type="predicted"/>
<feature type="compositionally biased region" description="Polar residues" evidence="1">
    <location>
        <begin position="332"/>
        <end position="345"/>
    </location>
</feature>
<gene>
    <name evidence="2" type="ORF">KFK09_025257</name>
</gene>
<comment type="caution">
    <text evidence="2">The sequence shown here is derived from an EMBL/GenBank/DDBJ whole genome shotgun (WGS) entry which is preliminary data.</text>
</comment>
<dbReference type="OrthoDB" id="1717591at2759"/>
<feature type="region of interest" description="Disordered" evidence="1">
    <location>
        <begin position="332"/>
        <end position="366"/>
    </location>
</feature>
<reference evidence="2" key="1">
    <citation type="journal article" date="2022" name="Front. Genet.">
        <title>Chromosome-Scale Assembly of the Dendrobium nobile Genome Provides Insights Into the Molecular Mechanism of the Biosynthesis of the Medicinal Active Ingredient of Dendrobium.</title>
        <authorList>
            <person name="Xu Q."/>
            <person name="Niu S.-C."/>
            <person name="Li K.-L."/>
            <person name="Zheng P.-J."/>
            <person name="Zhang X.-J."/>
            <person name="Jia Y."/>
            <person name="Liu Y."/>
            <person name="Niu Y.-X."/>
            <person name="Yu L.-H."/>
            <person name="Chen D.-F."/>
            <person name="Zhang G.-Q."/>
        </authorList>
    </citation>
    <scope>NUCLEOTIDE SEQUENCE</scope>
    <source>
        <tissue evidence="2">Leaf</tissue>
    </source>
</reference>
<evidence type="ECO:0000313" key="3">
    <source>
        <dbReference type="Proteomes" id="UP000829196"/>
    </source>
</evidence>